<dbReference type="AlphaFoldDB" id="A0A7X0JY79"/>
<comment type="caution">
    <text evidence="1">The sequence shown here is derived from an EMBL/GenBank/DDBJ whole genome shotgun (WGS) entry which is preliminary data.</text>
</comment>
<feature type="non-terminal residue" evidence="1">
    <location>
        <position position="1"/>
    </location>
</feature>
<gene>
    <name evidence="1" type="ORF">HNR48_004238</name>
</gene>
<organism evidence="1 2">
    <name type="scientific">Pseudoteredinibacter isoporae</name>
    <dbReference type="NCBI Taxonomy" id="570281"/>
    <lineage>
        <taxon>Bacteria</taxon>
        <taxon>Pseudomonadati</taxon>
        <taxon>Pseudomonadota</taxon>
        <taxon>Gammaproteobacteria</taxon>
        <taxon>Cellvibrionales</taxon>
        <taxon>Cellvibrionaceae</taxon>
        <taxon>Pseudoteredinibacter</taxon>
    </lineage>
</organism>
<keyword evidence="2" id="KW-1185">Reference proteome</keyword>
<dbReference type="Proteomes" id="UP000528457">
    <property type="component" value="Unassembled WGS sequence"/>
</dbReference>
<reference evidence="1 2" key="1">
    <citation type="submission" date="2020-08" db="EMBL/GenBank/DDBJ databases">
        <title>Genomic Encyclopedia of Type Strains, Phase IV (KMG-IV): sequencing the most valuable type-strain genomes for metagenomic binning, comparative biology and taxonomic classification.</title>
        <authorList>
            <person name="Goeker M."/>
        </authorList>
    </citation>
    <scope>NUCLEOTIDE SEQUENCE [LARGE SCALE GENOMIC DNA]</scope>
    <source>
        <strain evidence="1 2">DSM 22368</strain>
    </source>
</reference>
<feature type="non-terminal residue" evidence="1">
    <location>
        <position position="1154"/>
    </location>
</feature>
<protein>
    <submittedName>
        <fullName evidence="1">VCBS repeat-containing protein</fullName>
    </submittedName>
</protein>
<dbReference type="Pfam" id="PF17963">
    <property type="entry name" value="Big_9"/>
    <property type="match status" value="4"/>
</dbReference>
<dbReference type="RefSeq" id="WP_221450608.1">
    <property type="nucleotide sequence ID" value="NZ_JACHHT010000012.1"/>
</dbReference>
<dbReference type="InParanoid" id="A0A7X0JY79"/>
<proteinExistence type="predicted"/>
<sequence>GSYTYTPGAGAAALAEGATATDTFSYTLKDNDGSFSTTTVTITVTGTTDGVPTVTITDNNAGATGDESVQEDAALTGNTFTINTPDGLGSLSIAGQTITAAALNNASTTNIAVNTTQGLLTITDYNSATGVVTYNYDPAGTSQDHSGAEIVHNFAIVVTDSDGTTANDSLDILITDTAPVANADTDSTDADTNASGNVRTDVGGADVDGADAAEITGVVAGTQIGDISGGVNTPIAGTLGSLTVQADGSYTYTPGAGAAALAEGATATDTFSYTLKDNDGSFSTTTVTITVTGTTDGAPTVTITDNNAGATGDESVVEDGALSGNTFTITAPDGLGSLSIAGQTITAAALNNASTTNIAVNTSQGLLTITDYNSATGVVTYNYDPAGTAKDHTSGEVVDNIAVVVTDSDGTTANGTLDILITDTAPVANADTDSTDADSNATGNVRTDVGGADVDGADAAEITGVVAGTQTGDISGGVNTPIAGTLGSLTIQADGSYTYTPGAGAAALAEGATATDTFSYTLKDDDGSFSTTTVTITVTGTTDGLPTVTITDNNAGATGDESVQEDAALTGNTFTINTPDGLGSISVAGQSITAAALNNASTSSIAVNTSQGLLTITDYNSTTGVVTYNYDPAGTAKDHTSGEVVDNIAVVVTDSDGTTASDSLDILITDTAPVANADTDATDADSNATGNVRTDVGGADVDGADAAEITGVVAGTQTGDISGGVNTAIAGTLGSLTIQTDGSYTYTPGAGAAALAEGATATDTFSYTLKDDDGSFSTTTVTITVTGTTDGAPTVTITDNNAGATGDESVVEDGTLSGNTFTITAPDGLGSISVAGQSITAAALNNASTTNIAINTSQGLLTITDYNSATGVVTYNYDPTGTAKDHTSGEVIDNIAVVVTDSDGTTASDSLDILITDTAPVANADTDATNADTNATGNVRTDVGGADIDGADAAEITGVVAGTQTGDISGGVNTAIAGTLGSLTIQADGSYTYTPGAGAAALAEGATATDTFSYTLKDNDGSFSTTTVTITVTGTTDGAPTVTITDNNAGATGDESVQEDATLTGNTFTISAPDGLGSISVAGQTITAAALNNASTTNITVSNGNGVLTITDYNSATGVVTYNYDPAGTSQDHSGAEVVHNFAIVVTDSDGTTA</sequence>
<dbReference type="NCBIfam" id="TIGR01965">
    <property type="entry name" value="VCBS_repeat"/>
    <property type="match status" value="5"/>
</dbReference>
<name>A0A7X0JY79_9GAMM</name>
<accession>A0A7X0JY79</accession>
<evidence type="ECO:0000313" key="2">
    <source>
        <dbReference type="Proteomes" id="UP000528457"/>
    </source>
</evidence>
<dbReference type="InterPro" id="IPR010221">
    <property type="entry name" value="VCBS_dom"/>
</dbReference>
<evidence type="ECO:0000313" key="1">
    <source>
        <dbReference type="EMBL" id="MBB6523913.1"/>
    </source>
</evidence>
<dbReference type="EMBL" id="JACHHT010000012">
    <property type="protein sequence ID" value="MBB6523913.1"/>
    <property type="molecule type" value="Genomic_DNA"/>
</dbReference>